<dbReference type="Pfam" id="PF00226">
    <property type="entry name" value="DnaJ"/>
    <property type="match status" value="1"/>
</dbReference>
<dbReference type="PANTHER" id="PTHR45504">
    <property type="entry name" value="CHAPERONE DNAJ-DOMAIN SUPERFAMILY PROTEIN"/>
    <property type="match status" value="1"/>
</dbReference>
<dbReference type="EMBL" id="SDMP01000013">
    <property type="protein sequence ID" value="RYR22281.1"/>
    <property type="molecule type" value="Genomic_DNA"/>
</dbReference>
<dbReference type="STRING" id="3818.A0A445A756"/>
<dbReference type="PROSITE" id="PS00636">
    <property type="entry name" value="DNAJ_1"/>
    <property type="match status" value="1"/>
</dbReference>
<reference evidence="2 3" key="1">
    <citation type="submission" date="2019-01" db="EMBL/GenBank/DDBJ databases">
        <title>Sequencing of cultivated peanut Arachis hypogaea provides insights into genome evolution and oil improvement.</title>
        <authorList>
            <person name="Chen X."/>
        </authorList>
    </citation>
    <scope>NUCLEOTIDE SEQUENCE [LARGE SCALE GENOMIC DNA]</scope>
    <source>
        <strain evidence="3">cv. Fuhuasheng</strain>
        <tissue evidence="2">Leaves</tissue>
    </source>
</reference>
<dbReference type="CDD" id="cd06257">
    <property type="entry name" value="DnaJ"/>
    <property type="match status" value="1"/>
</dbReference>
<gene>
    <name evidence="2" type="ORF">Ahy_B03g067568</name>
</gene>
<name>A0A445A756_ARAHY</name>
<dbReference type="GO" id="GO:0005737">
    <property type="term" value="C:cytoplasm"/>
    <property type="evidence" value="ECO:0007669"/>
    <property type="project" value="TreeGrafter"/>
</dbReference>
<dbReference type="PROSITE" id="PS50076">
    <property type="entry name" value="DNAJ_2"/>
    <property type="match status" value="1"/>
</dbReference>
<dbReference type="InterPro" id="IPR001623">
    <property type="entry name" value="DnaJ_domain"/>
</dbReference>
<dbReference type="GO" id="GO:0005634">
    <property type="term" value="C:nucleus"/>
    <property type="evidence" value="ECO:0007669"/>
    <property type="project" value="TreeGrafter"/>
</dbReference>
<evidence type="ECO:0000313" key="3">
    <source>
        <dbReference type="Proteomes" id="UP000289738"/>
    </source>
</evidence>
<dbReference type="Proteomes" id="UP000289738">
    <property type="component" value="Chromosome B03"/>
</dbReference>
<dbReference type="AlphaFoldDB" id="A0A445A756"/>
<sequence length="146" mass="16934">MQKKFRVLTPFLSQMAAADNTTKPRDYYKVLEVDYDATDENIKLNYRRLALDGFYSILQKWHPDKHKGDSTVTAKFQEINEAYNVLSDPAKRCDYDLTGACEIEKYSLQEYLARFKGMILTCNGLGINHTDRWSPHLIESIDSLDE</sequence>
<evidence type="ECO:0000313" key="2">
    <source>
        <dbReference type="EMBL" id="RYR22281.1"/>
    </source>
</evidence>
<dbReference type="FunFam" id="1.10.287.110:FF:000052">
    <property type="entry name" value="Chaperone protein DNAj, putative"/>
    <property type="match status" value="1"/>
</dbReference>
<evidence type="ECO:0000259" key="1">
    <source>
        <dbReference type="PROSITE" id="PS50076"/>
    </source>
</evidence>
<dbReference type="SUPFAM" id="SSF46565">
    <property type="entry name" value="Chaperone J-domain"/>
    <property type="match status" value="1"/>
</dbReference>
<dbReference type="PRINTS" id="PR00625">
    <property type="entry name" value="JDOMAIN"/>
</dbReference>
<accession>A0A445A756</accession>
<comment type="caution">
    <text evidence="2">The sequence shown here is derived from an EMBL/GenBank/DDBJ whole genome shotgun (WGS) entry which is preliminary data.</text>
</comment>
<dbReference type="InterPro" id="IPR036869">
    <property type="entry name" value="J_dom_sf"/>
</dbReference>
<dbReference type="OrthoDB" id="10250354at2759"/>
<dbReference type="InterPro" id="IPR018253">
    <property type="entry name" value="DnaJ_domain_CS"/>
</dbReference>
<dbReference type="SMART" id="SM00271">
    <property type="entry name" value="DnaJ"/>
    <property type="match status" value="1"/>
</dbReference>
<feature type="domain" description="J" evidence="1">
    <location>
        <begin position="26"/>
        <end position="99"/>
    </location>
</feature>
<protein>
    <recommendedName>
        <fullName evidence="1">J domain-containing protein</fullName>
    </recommendedName>
</protein>
<dbReference type="PANTHER" id="PTHR45504:SF2">
    <property type="entry name" value="OS02G0693200 PROTEIN"/>
    <property type="match status" value="1"/>
</dbReference>
<keyword evidence="3" id="KW-1185">Reference proteome</keyword>
<organism evidence="2 3">
    <name type="scientific">Arachis hypogaea</name>
    <name type="common">Peanut</name>
    <dbReference type="NCBI Taxonomy" id="3818"/>
    <lineage>
        <taxon>Eukaryota</taxon>
        <taxon>Viridiplantae</taxon>
        <taxon>Streptophyta</taxon>
        <taxon>Embryophyta</taxon>
        <taxon>Tracheophyta</taxon>
        <taxon>Spermatophyta</taxon>
        <taxon>Magnoliopsida</taxon>
        <taxon>eudicotyledons</taxon>
        <taxon>Gunneridae</taxon>
        <taxon>Pentapetalae</taxon>
        <taxon>rosids</taxon>
        <taxon>fabids</taxon>
        <taxon>Fabales</taxon>
        <taxon>Fabaceae</taxon>
        <taxon>Papilionoideae</taxon>
        <taxon>50 kb inversion clade</taxon>
        <taxon>dalbergioids sensu lato</taxon>
        <taxon>Dalbergieae</taxon>
        <taxon>Pterocarpus clade</taxon>
        <taxon>Arachis</taxon>
    </lineage>
</organism>
<dbReference type="Gene3D" id="1.10.287.110">
    <property type="entry name" value="DnaJ domain"/>
    <property type="match status" value="1"/>
</dbReference>
<proteinExistence type="predicted"/>